<proteinExistence type="predicted"/>
<reference evidence="1 2" key="1">
    <citation type="submission" date="2016-08" db="EMBL/GenBank/DDBJ databases">
        <authorList>
            <person name="Seilhamer J.J."/>
        </authorList>
    </citation>
    <scope>NUCLEOTIDE SEQUENCE [LARGE SCALE GENOMIC DNA]</scope>
    <source>
        <strain evidence="1 2">KH-18-2</strain>
    </source>
</reference>
<accession>A0A2S3XC31</accession>
<protein>
    <submittedName>
        <fullName evidence="1">Uncharacterized protein</fullName>
    </submittedName>
</protein>
<gene>
    <name evidence="1" type="ORF">BGP82_00530</name>
</gene>
<dbReference type="Proteomes" id="UP000237378">
    <property type="component" value="Unassembled WGS sequence"/>
</dbReference>
<evidence type="ECO:0000313" key="2">
    <source>
        <dbReference type="Proteomes" id="UP000237378"/>
    </source>
</evidence>
<name>A0A2S3XC31_PSEPU</name>
<evidence type="ECO:0000313" key="1">
    <source>
        <dbReference type="EMBL" id="POG12983.1"/>
    </source>
</evidence>
<comment type="caution">
    <text evidence="1">The sequence shown here is derived from an EMBL/GenBank/DDBJ whole genome shotgun (WGS) entry which is preliminary data.</text>
</comment>
<dbReference type="RefSeq" id="WP_103444356.1">
    <property type="nucleotide sequence ID" value="NZ_JANHLG010000059.1"/>
</dbReference>
<dbReference type="EMBL" id="MING01000019">
    <property type="protein sequence ID" value="POG12983.1"/>
    <property type="molecule type" value="Genomic_DNA"/>
</dbReference>
<sequence>MVINSGSLAANLVGSSAYRELLAELVDATGIEVEPEYEEVFARLDSAKIVKVKVDIDDLMSILTNKIDLIKQYSLSKFQALSDEEDEEEYPVGAEPSGDERSKTLSIEKYSQGFLLTNLIEFSLAMSGRECLLVYIKLCRIPHAKKYTDQIIKLTGLGWR</sequence>
<reference evidence="1 2" key="2">
    <citation type="submission" date="2018-03" db="EMBL/GenBank/DDBJ databases">
        <title>Draft genome of Pseudomonas putida strain KH-18-2.</title>
        <authorList>
            <person name="Yoshizawa S."/>
            <person name="Khan N.H."/>
            <person name="Nishimura M."/>
            <person name="Chiura H.X."/>
            <person name="Ogura Y."/>
            <person name="Hayashi T."/>
            <person name="Kogure K."/>
        </authorList>
    </citation>
    <scope>NUCLEOTIDE SEQUENCE [LARGE SCALE GENOMIC DNA]</scope>
    <source>
        <strain evidence="1 2">KH-18-2</strain>
    </source>
</reference>
<dbReference type="AlphaFoldDB" id="A0A2S3XC31"/>
<organism evidence="1 2">
    <name type="scientific">Pseudomonas putida</name>
    <name type="common">Arthrobacter siderocapsulatus</name>
    <dbReference type="NCBI Taxonomy" id="303"/>
    <lineage>
        <taxon>Bacteria</taxon>
        <taxon>Pseudomonadati</taxon>
        <taxon>Pseudomonadota</taxon>
        <taxon>Gammaproteobacteria</taxon>
        <taxon>Pseudomonadales</taxon>
        <taxon>Pseudomonadaceae</taxon>
        <taxon>Pseudomonas</taxon>
    </lineage>
</organism>